<evidence type="ECO:0008006" key="7">
    <source>
        <dbReference type="Google" id="ProtNLM"/>
    </source>
</evidence>
<feature type="domain" description="PAS" evidence="2">
    <location>
        <begin position="14"/>
        <end position="67"/>
    </location>
</feature>
<feature type="domain" description="GGDEF" evidence="4">
    <location>
        <begin position="297"/>
        <end position="431"/>
    </location>
</feature>
<dbReference type="PANTHER" id="PTHR44757">
    <property type="entry name" value="DIGUANYLATE CYCLASE DGCP"/>
    <property type="match status" value="1"/>
</dbReference>
<dbReference type="PROSITE" id="PS50113">
    <property type="entry name" value="PAC"/>
    <property type="match status" value="1"/>
</dbReference>
<name>A0A919ELD0_9GAMM</name>
<dbReference type="EMBL" id="BNCK01000007">
    <property type="protein sequence ID" value="GHF99024.1"/>
    <property type="molecule type" value="Genomic_DNA"/>
</dbReference>
<dbReference type="Pfam" id="PF00990">
    <property type="entry name" value="GGDEF"/>
    <property type="match status" value="1"/>
</dbReference>
<dbReference type="FunFam" id="3.30.70.270:FF:000001">
    <property type="entry name" value="Diguanylate cyclase domain protein"/>
    <property type="match status" value="1"/>
</dbReference>
<dbReference type="SUPFAM" id="SSF55073">
    <property type="entry name" value="Nucleotide cyclase"/>
    <property type="match status" value="1"/>
</dbReference>
<dbReference type="PROSITE" id="PS50887">
    <property type="entry name" value="GGDEF"/>
    <property type="match status" value="1"/>
</dbReference>
<evidence type="ECO:0000259" key="3">
    <source>
        <dbReference type="PROSITE" id="PS50113"/>
    </source>
</evidence>
<dbReference type="InterPro" id="IPR035965">
    <property type="entry name" value="PAS-like_dom_sf"/>
</dbReference>
<keyword evidence="6" id="KW-1185">Reference proteome</keyword>
<dbReference type="InterPro" id="IPR052155">
    <property type="entry name" value="Biofilm_reg_signaling"/>
</dbReference>
<comment type="caution">
    <text evidence="5">The sequence shown here is derived from an EMBL/GenBank/DDBJ whole genome shotgun (WGS) entry which is preliminary data.</text>
</comment>
<accession>A0A919ELD0</accession>
<dbReference type="InterPro" id="IPR013656">
    <property type="entry name" value="PAS_4"/>
</dbReference>
<sequence>MSDQKNLNAPLPQQVAMLSEILNTVGAFIYAKDLAGRYTYANQLVLDLFGQTQEQVIGKDDSHFFDLALNKGLTDNDQRVMQQGQVVEVEESNILKSTGELRIYQTVKKPLYDTNGNIIGMCGVSTDITERKRLENLVKEQNQLLDVVLNNVDAHIYMKDNHRTFKYVNSHVAKLFGLPAKEIIGKKETEILPDDVAEHFYQSDKKVFETGKRQRIEETVIDDDGNLHHYLSVKIPFKKEGQEPVLIGFSTEVTELFKLKEEFKKQANTDPLTGLYNRRYFVEHAEREFKRAQRNGQPLAVISLDIDHFKNINDKYGHPVGDQVLIEVSKNLLPNLRSEDVLARIGGEEFAIVLPETDLDKATVIAERIRRQQEEICLTGNWSGEIKVFVSVGVAVKESSDSDFDSLFSRSDQALYNAKNNGRNQVYCCSK</sequence>
<dbReference type="Pfam" id="PF08448">
    <property type="entry name" value="PAS_4"/>
    <property type="match status" value="2"/>
</dbReference>
<dbReference type="Gene3D" id="3.30.450.20">
    <property type="entry name" value="PAS domain"/>
    <property type="match status" value="2"/>
</dbReference>
<feature type="domain" description="PAC" evidence="3">
    <location>
        <begin position="88"/>
        <end position="140"/>
    </location>
</feature>
<dbReference type="CDD" id="cd01949">
    <property type="entry name" value="GGDEF"/>
    <property type="match status" value="1"/>
</dbReference>
<dbReference type="InterPro" id="IPR043128">
    <property type="entry name" value="Rev_trsase/Diguanyl_cyclase"/>
</dbReference>
<feature type="domain" description="PAS" evidence="2">
    <location>
        <begin position="141"/>
        <end position="211"/>
    </location>
</feature>
<dbReference type="Proteomes" id="UP000623842">
    <property type="component" value="Unassembled WGS sequence"/>
</dbReference>
<organism evidence="5 6">
    <name type="scientific">Thalassotalea marina</name>
    <dbReference type="NCBI Taxonomy" id="1673741"/>
    <lineage>
        <taxon>Bacteria</taxon>
        <taxon>Pseudomonadati</taxon>
        <taxon>Pseudomonadota</taxon>
        <taxon>Gammaproteobacteria</taxon>
        <taxon>Alteromonadales</taxon>
        <taxon>Colwelliaceae</taxon>
        <taxon>Thalassotalea</taxon>
    </lineage>
</organism>
<dbReference type="NCBIfam" id="TIGR00229">
    <property type="entry name" value="sensory_box"/>
    <property type="match status" value="2"/>
</dbReference>
<dbReference type="PROSITE" id="PS50112">
    <property type="entry name" value="PAS"/>
    <property type="match status" value="2"/>
</dbReference>
<comment type="cofactor">
    <cofactor evidence="1">
        <name>Mg(2+)</name>
        <dbReference type="ChEBI" id="CHEBI:18420"/>
    </cofactor>
</comment>
<evidence type="ECO:0000256" key="1">
    <source>
        <dbReference type="ARBA" id="ARBA00001946"/>
    </source>
</evidence>
<protein>
    <recommendedName>
        <fullName evidence="7">Diguanylate cyclase</fullName>
    </recommendedName>
</protein>
<dbReference type="PANTHER" id="PTHR44757:SF2">
    <property type="entry name" value="BIOFILM ARCHITECTURE MAINTENANCE PROTEIN MBAA"/>
    <property type="match status" value="1"/>
</dbReference>
<evidence type="ECO:0000313" key="5">
    <source>
        <dbReference type="EMBL" id="GHF99024.1"/>
    </source>
</evidence>
<dbReference type="InterPro" id="IPR000014">
    <property type="entry name" value="PAS"/>
</dbReference>
<dbReference type="RefSeq" id="WP_229854752.1">
    <property type="nucleotide sequence ID" value="NZ_BNCK01000007.1"/>
</dbReference>
<dbReference type="SMART" id="SM00267">
    <property type="entry name" value="GGDEF"/>
    <property type="match status" value="1"/>
</dbReference>
<dbReference type="InterPro" id="IPR000160">
    <property type="entry name" value="GGDEF_dom"/>
</dbReference>
<dbReference type="SUPFAM" id="SSF55785">
    <property type="entry name" value="PYP-like sensor domain (PAS domain)"/>
    <property type="match status" value="2"/>
</dbReference>
<gene>
    <name evidence="5" type="ORF">GCM10017161_29230</name>
</gene>
<reference evidence="5" key="2">
    <citation type="submission" date="2020-09" db="EMBL/GenBank/DDBJ databases">
        <authorList>
            <person name="Sun Q."/>
            <person name="Kim S."/>
        </authorList>
    </citation>
    <scope>NUCLEOTIDE SEQUENCE</scope>
    <source>
        <strain evidence="5">KCTC 42731</strain>
    </source>
</reference>
<dbReference type="GO" id="GO:0003824">
    <property type="term" value="F:catalytic activity"/>
    <property type="evidence" value="ECO:0007669"/>
    <property type="project" value="UniProtKB-ARBA"/>
</dbReference>
<dbReference type="InterPro" id="IPR029787">
    <property type="entry name" value="Nucleotide_cyclase"/>
</dbReference>
<evidence type="ECO:0000259" key="2">
    <source>
        <dbReference type="PROSITE" id="PS50112"/>
    </source>
</evidence>
<reference evidence="5" key="1">
    <citation type="journal article" date="2014" name="Int. J. Syst. Evol. Microbiol.">
        <title>Complete genome sequence of Corynebacterium casei LMG S-19264T (=DSM 44701T), isolated from a smear-ripened cheese.</title>
        <authorList>
            <consortium name="US DOE Joint Genome Institute (JGI-PGF)"/>
            <person name="Walter F."/>
            <person name="Albersmeier A."/>
            <person name="Kalinowski J."/>
            <person name="Ruckert C."/>
        </authorList>
    </citation>
    <scope>NUCLEOTIDE SEQUENCE</scope>
    <source>
        <strain evidence="5">KCTC 42731</strain>
    </source>
</reference>
<evidence type="ECO:0000259" key="4">
    <source>
        <dbReference type="PROSITE" id="PS50887"/>
    </source>
</evidence>
<dbReference type="CDD" id="cd00130">
    <property type="entry name" value="PAS"/>
    <property type="match status" value="2"/>
</dbReference>
<dbReference type="SMART" id="SM00091">
    <property type="entry name" value="PAS"/>
    <property type="match status" value="2"/>
</dbReference>
<dbReference type="Gene3D" id="3.30.70.270">
    <property type="match status" value="1"/>
</dbReference>
<dbReference type="AlphaFoldDB" id="A0A919ELD0"/>
<dbReference type="InterPro" id="IPR000700">
    <property type="entry name" value="PAS-assoc_C"/>
</dbReference>
<dbReference type="NCBIfam" id="TIGR00254">
    <property type="entry name" value="GGDEF"/>
    <property type="match status" value="1"/>
</dbReference>
<evidence type="ECO:0000313" key="6">
    <source>
        <dbReference type="Proteomes" id="UP000623842"/>
    </source>
</evidence>
<proteinExistence type="predicted"/>